<name>A0AAV2RX36_MEGNR</name>
<dbReference type="AlphaFoldDB" id="A0AAV2RX36"/>
<sequence>MRLYNRQKIYKISDFWTMTIGVNGVRCCVIYKALLCTLTQRNADASSYDDIIYCMCGRNNFSDCTLQLKKAGKGIPFPDHSTTRADARCGSSYLAPNGKPGICAGVYGCCSNGGWCGHTDAHCLCSACIDYRENIYLSRRSSL</sequence>
<comment type="caution">
    <text evidence="1">The sequence shown here is derived from an EMBL/GenBank/DDBJ whole genome shotgun (WGS) entry which is preliminary data.</text>
</comment>
<organism evidence="1 2">
    <name type="scientific">Meganyctiphanes norvegica</name>
    <name type="common">Northern krill</name>
    <name type="synonym">Thysanopoda norvegica</name>
    <dbReference type="NCBI Taxonomy" id="48144"/>
    <lineage>
        <taxon>Eukaryota</taxon>
        <taxon>Metazoa</taxon>
        <taxon>Ecdysozoa</taxon>
        <taxon>Arthropoda</taxon>
        <taxon>Crustacea</taxon>
        <taxon>Multicrustacea</taxon>
        <taxon>Malacostraca</taxon>
        <taxon>Eumalacostraca</taxon>
        <taxon>Eucarida</taxon>
        <taxon>Euphausiacea</taxon>
        <taxon>Euphausiidae</taxon>
        <taxon>Meganyctiphanes</taxon>
    </lineage>
</organism>
<accession>A0AAV2RX36</accession>
<gene>
    <name evidence="1" type="ORF">MNOR_LOCUS30486</name>
</gene>
<keyword evidence="2" id="KW-1185">Reference proteome</keyword>
<proteinExistence type="predicted"/>
<reference evidence="1 2" key="1">
    <citation type="submission" date="2024-05" db="EMBL/GenBank/DDBJ databases">
        <authorList>
            <person name="Wallberg A."/>
        </authorList>
    </citation>
    <scope>NUCLEOTIDE SEQUENCE [LARGE SCALE GENOMIC DNA]</scope>
</reference>
<dbReference type="Proteomes" id="UP001497623">
    <property type="component" value="Unassembled WGS sequence"/>
</dbReference>
<feature type="non-terminal residue" evidence="1">
    <location>
        <position position="143"/>
    </location>
</feature>
<evidence type="ECO:0000313" key="2">
    <source>
        <dbReference type="Proteomes" id="UP001497623"/>
    </source>
</evidence>
<protein>
    <recommendedName>
        <fullName evidence="3">Carbohydrate-binding module family 18 protein</fullName>
    </recommendedName>
</protein>
<dbReference type="EMBL" id="CAXKWB010037351">
    <property type="protein sequence ID" value="CAL4149680.1"/>
    <property type="molecule type" value="Genomic_DNA"/>
</dbReference>
<evidence type="ECO:0000313" key="1">
    <source>
        <dbReference type="EMBL" id="CAL4149680.1"/>
    </source>
</evidence>
<evidence type="ECO:0008006" key="3">
    <source>
        <dbReference type="Google" id="ProtNLM"/>
    </source>
</evidence>